<accession>A0A1Y3BEQ3</accession>
<name>A0A1Y3BEQ3_EURMA</name>
<feature type="compositionally biased region" description="Basic and acidic residues" evidence="1">
    <location>
        <begin position="1"/>
        <end position="17"/>
    </location>
</feature>
<dbReference type="Proteomes" id="UP000194236">
    <property type="component" value="Unassembled WGS sequence"/>
</dbReference>
<feature type="compositionally biased region" description="Polar residues" evidence="1">
    <location>
        <begin position="21"/>
        <end position="30"/>
    </location>
</feature>
<evidence type="ECO:0000313" key="2">
    <source>
        <dbReference type="EMBL" id="OTF78504.1"/>
    </source>
</evidence>
<comment type="caution">
    <text evidence="2">The sequence shown here is derived from an EMBL/GenBank/DDBJ whole genome shotgun (WGS) entry which is preliminary data.</text>
</comment>
<keyword evidence="3" id="KW-1185">Reference proteome</keyword>
<organism evidence="2 3">
    <name type="scientific">Euroglyphus maynei</name>
    <name type="common">Mayne's house dust mite</name>
    <dbReference type="NCBI Taxonomy" id="6958"/>
    <lineage>
        <taxon>Eukaryota</taxon>
        <taxon>Metazoa</taxon>
        <taxon>Ecdysozoa</taxon>
        <taxon>Arthropoda</taxon>
        <taxon>Chelicerata</taxon>
        <taxon>Arachnida</taxon>
        <taxon>Acari</taxon>
        <taxon>Acariformes</taxon>
        <taxon>Sarcoptiformes</taxon>
        <taxon>Astigmata</taxon>
        <taxon>Psoroptidia</taxon>
        <taxon>Analgoidea</taxon>
        <taxon>Pyroglyphidae</taxon>
        <taxon>Pyroglyphinae</taxon>
        <taxon>Euroglyphus</taxon>
    </lineage>
</organism>
<dbReference type="AlphaFoldDB" id="A0A1Y3BEQ3"/>
<evidence type="ECO:0000256" key="1">
    <source>
        <dbReference type="SAM" id="MobiDB-lite"/>
    </source>
</evidence>
<proteinExistence type="predicted"/>
<protein>
    <submittedName>
        <fullName evidence="2">Uncharacterized protein</fullName>
    </submittedName>
</protein>
<dbReference type="OrthoDB" id="6510236at2759"/>
<reference evidence="2 3" key="1">
    <citation type="submission" date="2017-03" db="EMBL/GenBank/DDBJ databases">
        <title>Genome Survey of Euroglyphus maynei.</title>
        <authorList>
            <person name="Arlian L.G."/>
            <person name="Morgan M.S."/>
            <person name="Rider S.D."/>
        </authorList>
    </citation>
    <scope>NUCLEOTIDE SEQUENCE [LARGE SCALE GENOMIC DNA]</scope>
    <source>
        <strain evidence="2">Arlian Lab</strain>
        <tissue evidence="2">Whole body</tissue>
    </source>
</reference>
<sequence>MSLVKDETDDKEHRTLDEPLSPSTRSQESIQFKFQLPQNNREDAEIKTTNSQQVFRQEKDESKWSVQATDDKKNVNIFILPDQDFQMTLRFIKDDSDDKCQKCPVCNSNIFVSKFKNSEKSDAKNSVIYHWTLTMIMADQNQINNHQTKI</sequence>
<evidence type="ECO:0000313" key="3">
    <source>
        <dbReference type="Proteomes" id="UP000194236"/>
    </source>
</evidence>
<dbReference type="EMBL" id="MUJZ01027629">
    <property type="protein sequence ID" value="OTF78504.1"/>
    <property type="molecule type" value="Genomic_DNA"/>
</dbReference>
<gene>
    <name evidence="2" type="ORF">BLA29_000029</name>
</gene>
<feature type="region of interest" description="Disordered" evidence="1">
    <location>
        <begin position="1"/>
        <end position="30"/>
    </location>
</feature>